<dbReference type="InterPro" id="IPR008271">
    <property type="entry name" value="Ser/Thr_kinase_AS"/>
</dbReference>
<comment type="similarity">
    <text evidence="7">Belongs to the protein kinase superfamily.</text>
</comment>
<dbReference type="PROSITE" id="PS00108">
    <property type="entry name" value="PROTEIN_KINASE_ST"/>
    <property type="match status" value="1"/>
</dbReference>
<evidence type="ECO:0000313" key="10">
    <source>
        <dbReference type="Proteomes" id="UP001497522"/>
    </source>
</evidence>
<keyword evidence="2" id="KW-0808">Transferase</keyword>
<dbReference type="InterPro" id="IPR017441">
    <property type="entry name" value="Protein_kinase_ATP_BS"/>
</dbReference>
<name>A0ABP1AG26_9BRYO</name>
<dbReference type="PROSITE" id="PS50011">
    <property type="entry name" value="PROTEIN_KINASE_DOM"/>
    <property type="match status" value="1"/>
</dbReference>
<dbReference type="Proteomes" id="UP001497522">
    <property type="component" value="Chromosome 12"/>
</dbReference>
<evidence type="ECO:0000256" key="1">
    <source>
        <dbReference type="ARBA" id="ARBA00022527"/>
    </source>
</evidence>
<keyword evidence="1 7" id="KW-0723">Serine/threonine-protein kinase</keyword>
<keyword evidence="3 6" id="KW-0547">Nucleotide-binding</keyword>
<proteinExistence type="inferred from homology"/>
<evidence type="ECO:0000256" key="4">
    <source>
        <dbReference type="ARBA" id="ARBA00022777"/>
    </source>
</evidence>
<sequence>MEPNFDWMVFTSCMKFSIVTWPSRGVCNVLVEQLSQSAALVRSLLRFMVIGRNELILKEYYRVVTDASRLLSCYREKPWLNSAIMLLDTQEDIRSILLDLDLCMLTMSTDYASASNAQGNPEYLPWEPDLKHAAERDRWILRSKLLKRLQGWAATQDRLLSDYLLNRMDMNDAKTQDGSLQQFVWNPDRQAKVGALLGSGSYGSVHKFTWFGLECAKKCFVCRTEAEELVFQKEVGVMAYLNHPNVVKFICCHRDSDERAIVMEYMPMNLQGFINQRVASSNTGFPFTPMAALDMISQIASGMEYLHRKKVVHRDLKPHNILVSPFTSPELLTADGYAKLKLCDFGLAKSIVTSQSEQQSRVCGTRFWMAPEASPRRDALVPLQYRTKEADVYSFAIVCSQILSGADEPFPGPWNGFIDRISAPRNERPELPLNVYPAKLLDLINKCWDPDPHQRPSFSVIYESLKDIKIELLRM</sequence>
<dbReference type="PANTHER" id="PTHR44329">
    <property type="entry name" value="SERINE/THREONINE-PROTEIN KINASE TNNI3K-RELATED"/>
    <property type="match status" value="1"/>
</dbReference>
<keyword evidence="5 6" id="KW-0067">ATP-binding</keyword>
<organism evidence="9 10">
    <name type="scientific">Sphagnum jensenii</name>
    <dbReference type="NCBI Taxonomy" id="128206"/>
    <lineage>
        <taxon>Eukaryota</taxon>
        <taxon>Viridiplantae</taxon>
        <taxon>Streptophyta</taxon>
        <taxon>Embryophyta</taxon>
        <taxon>Bryophyta</taxon>
        <taxon>Sphagnophytina</taxon>
        <taxon>Sphagnopsida</taxon>
        <taxon>Sphagnales</taxon>
        <taxon>Sphagnaceae</taxon>
        <taxon>Sphagnum</taxon>
    </lineage>
</organism>
<keyword evidence="10" id="KW-1185">Reference proteome</keyword>
<feature type="binding site" evidence="6">
    <location>
        <position position="218"/>
    </location>
    <ligand>
        <name>ATP</name>
        <dbReference type="ChEBI" id="CHEBI:30616"/>
    </ligand>
</feature>
<gene>
    <name evidence="9" type="ORF">CSSPJE1EN2_LOCUS4470</name>
</gene>
<dbReference type="InterPro" id="IPR001245">
    <property type="entry name" value="Ser-Thr/Tyr_kinase_cat_dom"/>
</dbReference>
<evidence type="ECO:0000259" key="8">
    <source>
        <dbReference type="PROSITE" id="PS50011"/>
    </source>
</evidence>
<dbReference type="PANTHER" id="PTHR44329:SF260">
    <property type="entry name" value="PROTEIN KINASE DOMAIN-CONTAINING PROTEIN"/>
    <property type="match status" value="1"/>
</dbReference>
<protein>
    <recommendedName>
        <fullName evidence="8">Protein kinase domain-containing protein</fullName>
    </recommendedName>
</protein>
<dbReference type="InterPro" id="IPR000719">
    <property type="entry name" value="Prot_kinase_dom"/>
</dbReference>
<reference evidence="9" key="1">
    <citation type="submission" date="2024-03" db="EMBL/GenBank/DDBJ databases">
        <authorList>
            <consortium name="ELIXIR-Norway"/>
            <consortium name="Elixir Norway"/>
        </authorList>
    </citation>
    <scope>NUCLEOTIDE SEQUENCE</scope>
</reference>
<accession>A0ABP1AG26</accession>
<dbReference type="Gene3D" id="1.10.510.10">
    <property type="entry name" value="Transferase(Phosphotransferase) domain 1"/>
    <property type="match status" value="1"/>
</dbReference>
<dbReference type="PROSITE" id="PS00107">
    <property type="entry name" value="PROTEIN_KINASE_ATP"/>
    <property type="match status" value="1"/>
</dbReference>
<dbReference type="SMART" id="SM00220">
    <property type="entry name" value="S_TKc"/>
    <property type="match status" value="1"/>
</dbReference>
<dbReference type="Gene3D" id="3.30.200.20">
    <property type="entry name" value="Phosphorylase Kinase, domain 1"/>
    <property type="match status" value="1"/>
</dbReference>
<evidence type="ECO:0000256" key="7">
    <source>
        <dbReference type="RuleBase" id="RU000304"/>
    </source>
</evidence>
<dbReference type="Pfam" id="PF07714">
    <property type="entry name" value="PK_Tyr_Ser-Thr"/>
    <property type="match status" value="1"/>
</dbReference>
<dbReference type="EMBL" id="OZ023713">
    <property type="protein sequence ID" value="CAK9861475.1"/>
    <property type="molecule type" value="Genomic_DNA"/>
</dbReference>
<dbReference type="InterPro" id="IPR011009">
    <property type="entry name" value="Kinase-like_dom_sf"/>
</dbReference>
<evidence type="ECO:0000256" key="5">
    <source>
        <dbReference type="ARBA" id="ARBA00022840"/>
    </source>
</evidence>
<evidence type="ECO:0000256" key="6">
    <source>
        <dbReference type="PROSITE-ProRule" id="PRU10141"/>
    </source>
</evidence>
<dbReference type="InterPro" id="IPR051681">
    <property type="entry name" value="Ser/Thr_Kinases-Pseudokinases"/>
</dbReference>
<evidence type="ECO:0000256" key="3">
    <source>
        <dbReference type="ARBA" id="ARBA00022741"/>
    </source>
</evidence>
<evidence type="ECO:0000313" key="9">
    <source>
        <dbReference type="EMBL" id="CAK9861475.1"/>
    </source>
</evidence>
<feature type="domain" description="Protein kinase" evidence="8">
    <location>
        <begin position="191"/>
        <end position="473"/>
    </location>
</feature>
<keyword evidence="4" id="KW-0418">Kinase</keyword>
<dbReference type="SUPFAM" id="SSF56112">
    <property type="entry name" value="Protein kinase-like (PK-like)"/>
    <property type="match status" value="1"/>
</dbReference>
<evidence type="ECO:0000256" key="2">
    <source>
        <dbReference type="ARBA" id="ARBA00022679"/>
    </source>
</evidence>